<proteinExistence type="predicted"/>
<evidence type="ECO:0000259" key="2">
    <source>
        <dbReference type="Pfam" id="PF13166"/>
    </source>
</evidence>
<reference evidence="3 4" key="1">
    <citation type="submission" date="2016-08" db="EMBL/GenBank/DDBJ databases">
        <authorList>
            <person name="Seilhamer J.J."/>
        </authorList>
    </citation>
    <scope>NUCLEOTIDE SEQUENCE [LARGE SCALE GENOMIC DNA]</scope>
    <source>
        <strain evidence="3 4">CCBAU 10071</strain>
    </source>
</reference>
<dbReference type="RefSeq" id="WP_158644922.1">
    <property type="nucleotide sequence ID" value="NZ_FMAE01000047.1"/>
</dbReference>
<organism evidence="3 4">
    <name type="scientific">Bradyrhizobium yuanmingense</name>
    <dbReference type="NCBI Taxonomy" id="108015"/>
    <lineage>
        <taxon>Bacteria</taxon>
        <taxon>Pseudomonadati</taxon>
        <taxon>Pseudomonadota</taxon>
        <taxon>Alphaproteobacteria</taxon>
        <taxon>Hyphomicrobiales</taxon>
        <taxon>Nitrobacteraceae</taxon>
        <taxon>Bradyrhizobium</taxon>
    </lineage>
</organism>
<feature type="coiled-coil region" evidence="1">
    <location>
        <begin position="373"/>
        <end position="400"/>
    </location>
</feature>
<dbReference type="PANTHER" id="PTHR32114">
    <property type="entry name" value="ABC TRANSPORTER ABCH.3"/>
    <property type="match status" value="1"/>
</dbReference>
<protein>
    <submittedName>
        <fullName evidence="3">Wobble nucleotide-excising tRNase</fullName>
    </submittedName>
</protein>
<keyword evidence="1" id="KW-0175">Coiled coil</keyword>
<dbReference type="Gene3D" id="3.40.50.300">
    <property type="entry name" value="P-loop containing nucleotide triphosphate hydrolases"/>
    <property type="match status" value="1"/>
</dbReference>
<name>A0A1C3XL55_9BRAD</name>
<accession>A0A1C3XL55</accession>
<dbReference type="Pfam" id="PF13166">
    <property type="entry name" value="AAA_13"/>
    <property type="match status" value="1"/>
</dbReference>
<dbReference type="SUPFAM" id="SSF52540">
    <property type="entry name" value="P-loop containing nucleoside triphosphate hydrolases"/>
    <property type="match status" value="1"/>
</dbReference>
<evidence type="ECO:0000256" key="1">
    <source>
        <dbReference type="SAM" id="Coils"/>
    </source>
</evidence>
<dbReference type="EMBL" id="FMAE01000047">
    <property type="protein sequence ID" value="SCB53032.1"/>
    <property type="molecule type" value="Genomic_DNA"/>
</dbReference>
<sequence length="691" mass="76511">MSNGTKYTYPKALSGLEKCVCVFNGDFIAENLRWETGVANPVFYIGADQAEAAEQLKALETTLPATRTKHEGEAKLLKEREKAFTEYKKVLARTVSERLRQPTRYEAPQFIADVDKLGTLAGGKLSDADLDAAAATCARSEPPAKIKSIEIPVSELSETIRAAVELAPKSTGSIALEGLDVHPQMVPWVKQGHEYHVEHDLRSCLHCGQAITDQRKALLTAAFDDKLSKFVIELNTAAQHAGSCVEALAVAQIAIPAAAQLSAEFQPQFEAAVLTFTAALDDVRPLMVTVLRALRERKDAPTRPVTIPLPPVTEVMARIKLLEESCNALNAILEQHANMVDRFNEHQKKAREAIRRHFVATSADEYTKHVSEITNATAKEAAAKKKVEKLEGDIAALRSKVQQHGPAADKINALVKSYLGHGELTIIAIAEGYELHRHGTLVTGAPSEGEKTAIALCYFLSTLEAEDRRVKDLIVVIDDPVSSLDTKAMNYACGLIRNWLSDARQLIVLTHNQHCMNEFKKPWKNWAKADPAKASLKFIDVSIPASTKTRTSSIVDLPKHLREYESEYHYLFEKVMAFEAAGGGHFDYAFMMPNVLRRVLEIFLAFKVPRNGNISDKLKALCDRYDGLDRDRLNALERLAQVESHSDSLDDLIAQSSLTVEESRDANSALIDLMKVVDETHLTDLRKYCKP</sequence>
<dbReference type="InterPro" id="IPR026866">
    <property type="entry name" value="CR006_AAA"/>
</dbReference>
<feature type="domain" description="Protein CR006 P-loop" evidence="2">
    <location>
        <begin position="17"/>
        <end position="665"/>
    </location>
</feature>
<dbReference type="InterPro" id="IPR027417">
    <property type="entry name" value="P-loop_NTPase"/>
</dbReference>
<dbReference type="PANTHER" id="PTHR32114:SF2">
    <property type="entry name" value="ABC TRANSPORTER ABCH.3"/>
    <property type="match status" value="1"/>
</dbReference>
<evidence type="ECO:0000313" key="3">
    <source>
        <dbReference type="EMBL" id="SCB53032.1"/>
    </source>
</evidence>
<dbReference type="Proteomes" id="UP000183174">
    <property type="component" value="Unassembled WGS sequence"/>
</dbReference>
<gene>
    <name evidence="3" type="ORF">GA0061099_10473</name>
</gene>
<dbReference type="AlphaFoldDB" id="A0A1C3XL55"/>
<evidence type="ECO:0000313" key="4">
    <source>
        <dbReference type="Proteomes" id="UP000183174"/>
    </source>
</evidence>